<evidence type="ECO:0000256" key="8">
    <source>
        <dbReference type="ARBA" id="ARBA00023212"/>
    </source>
</evidence>
<keyword evidence="8" id="KW-0206">Cytoskeleton</keyword>
<dbReference type="Proteomes" id="UP000694565">
    <property type="component" value="Unplaced"/>
</dbReference>
<dbReference type="SMART" id="SM00262">
    <property type="entry name" value="GEL"/>
    <property type="match status" value="5"/>
</dbReference>
<name>A0A8C2XBR3_CYCLU</name>
<dbReference type="PROSITE" id="PS51089">
    <property type="entry name" value="HP"/>
    <property type="match status" value="1"/>
</dbReference>
<evidence type="ECO:0000256" key="9">
    <source>
        <dbReference type="SAM" id="MobiDB-lite"/>
    </source>
</evidence>
<dbReference type="InterPro" id="IPR036886">
    <property type="entry name" value="Villin_headpiece_dom_sf"/>
</dbReference>
<dbReference type="GO" id="GO:0008154">
    <property type="term" value="P:actin polymerization or depolymerization"/>
    <property type="evidence" value="ECO:0007669"/>
    <property type="project" value="TreeGrafter"/>
</dbReference>
<dbReference type="InterPro" id="IPR007123">
    <property type="entry name" value="Gelsolin-like_dom"/>
</dbReference>
<dbReference type="FunFam" id="1.10.950.10:FF:000003">
    <property type="entry name" value="supervillin isoform X2"/>
    <property type="match status" value="1"/>
</dbReference>
<dbReference type="GO" id="GO:0016020">
    <property type="term" value="C:membrane"/>
    <property type="evidence" value="ECO:0007669"/>
    <property type="project" value="UniProtKB-SubCell"/>
</dbReference>
<evidence type="ECO:0000313" key="11">
    <source>
        <dbReference type="Ensembl" id="ENSCLMP00005014447.1"/>
    </source>
</evidence>
<accession>A0A8C2XBR3</accession>
<dbReference type="CDD" id="cd11293">
    <property type="entry name" value="gelsolin_S4_like"/>
    <property type="match status" value="1"/>
</dbReference>
<comment type="subcellular location">
    <subcellularLocation>
        <location evidence="2">Cytoplasm</location>
        <location evidence="2">Cytoskeleton</location>
    </subcellularLocation>
    <subcellularLocation>
        <location evidence="1">Membrane</location>
        <topology evidence="1">Peripheral membrane protein</topology>
    </subcellularLocation>
</comment>
<keyword evidence="12" id="KW-1185">Reference proteome</keyword>
<keyword evidence="6" id="KW-0472">Membrane</keyword>
<evidence type="ECO:0000256" key="3">
    <source>
        <dbReference type="ARBA" id="ARBA00008418"/>
    </source>
</evidence>
<keyword evidence="7" id="KW-0009">Actin-binding</keyword>
<dbReference type="CDD" id="cd11289">
    <property type="entry name" value="gelsolin_S2_like"/>
    <property type="match status" value="1"/>
</dbReference>
<reference evidence="11" key="2">
    <citation type="submission" date="2025-09" db="UniProtKB">
        <authorList>
            <consortium name="Ensembl"/>
        </authorList>
    </citation>
    <scope>IDENTIFICATION</scope>
</reference>
<organism evidence="11 12">
    <name type="scientific">Cyclopterus lumpus</name>
    <name type="common">Lumpsucker</name>
    <dbReference type="NCBI Taxonomy" id="8103"/>
    <lineage>
        <taxon>Eukaryota</taxon>
        <taxon>Metazoa</taxon>
        <taxon>Chordata</taxon>
        <taxon>Craniata</taxon>
        <taxon>Vertebrata</taxon>
        <taxon>Euteleostomi</taxon>
        <taxon>Actinopterygii</taxon>
        <taxon>Neopterygii</taxon>
        <taxon>Teleostei</taxon>
        <taxon>Neoteleostei</taxon>
        <taxon>Acanthomorphata</taxon>
        <taxon>Eupercaria</taxon>
        <taxon>Perciformes</taxon>
        <taxon>Cottioidei</taxon>
        <taxon>Cottales</taxon>
        <taxon>Cyclopteridae</taxon>
        <taxon>Cyclopterus</taxon>
    </lineage>
</organism>
<dbReference type="Gene3D" id="1.10.950.10">
    <property type="entry name" value="Villin headpiece domain"/>
    <property type="match status" value="1"/>
</dbReference>
<dbReference type="GO" id="GO:0051014">
    <property type="term" value="P:actin filament severing"/>
    <property type="evidence" value="ECO:0007669"/>
    <property type="project" value="TreeGrafter"/>
</dbReference>
<dbReference type="Ensembl" id="ENSCLMT00005015401.1">
    <property type="protein sequence ID" value="ENSCLMP00005014447.1"/>
    <property type="gene ID" value="ENSCLMG00005007376.1"/>
</dbReference>
<feature type="domain" description="HP" evidence="10">
    <location>
        <begin position="1670"/>
        <end position="1733"/>
    </location>
</feature>
<dbReference type="InterPro" id="IPR003128">
    <property type="entry name" value="Villin_headpiece"/>
</dbReference>
<evidence type="ECO:0000256" key="4">
    <source>
        <dbReference type="ARBA" id="ARBA00022490"/>
    </source>
</evidence>
<dbReference type="CDD" id="cd11288">
    <property type="entry name" value="gelsolin_S5_like"/>
    <property type="match status" value="1"/>
</dbReference>
<dbReference type="GO" id="GO:0051015">
    <property type="term" value="F:actin filament binding"/>
    <property type="evidence" value="ECO:0007669"/>
    <property type="project" value="InterPro"/>
</dbReference>
<feature type="compositionally biased region" description="Polar residues" evidence="9">
    <location>
        <begin position="137"/>
        <end position="146"/>
    </location>
</feature>
<dbReference type="CDD" id="cd11280">
    <property type="entry name" value="gelsolin_like"/>
    <property type="match status" value="1"/>
</dbReference>
<keyword evidence="4" id="KW-0963">Cytoplasm</keyword>
<feature type="region of interest" description="Disordered" evidence="9">
    <location>
        <begin position="418"/>
        <end position="451"/>
    </location>
</feature>
<feature type="compositionally biased region" description="Basic and acidic residues" evidence="9">
    <location>
        <begin position="345"/>
        <end position="354"/>
    </location>
</feature>
<dbReference type="Gene3D" id="3.40.20.10">
    <property type="entry name" value="Severin"/>
    <property type="match status" value="5"/>
</dbReference>
<sequence length="1733" mass="195138">MKCYRDRIARRLEGIEGEVLPSLVANRLLEEDTPRYARASDPCDGMAWRDLNSSIHMEPVYTSTTGAPELESKAERIARYKAERRKQLAERYGISLDQEPDSGQQPRYTHAQKDSEGSERRIQEELVREDRRDIAPSSYTGTSATSPRAGHAAPQHCHPDPGHGTGRTRVDSFTERERLMNLENERRAALPEPPSSSSYMDVTSFSSAARVPAKDYSVTGMSPRSPKLSRHLSLSSPKPGVSPGDLFIKQQAHNILTRHGTDWFLKTDAEGDTHSLINWPSRYTQAGRVSPQHHLPCCHSFSISPSQCCVLSFLLVLYPLVLSSVSPCSEVAGGGALAGSGAPWRGERDRERRPRQYVYPGESRKTSERFRTQPITFAERQETNRYCSGLLHADEEKLDERAKLSVAAKRSLFRELEKSIDGGAPKPRSRNAAVDRRLRRTQDRSRTQPVTTEEVVIAATVPAHVPHTASVHTAVTRVLSPTLVCSTVQVSKPPDLSTLSLAEKMALFNRLAQPPIRVTRTRGDTHQRRANARYQTQPITLGDMEQVGEISGNQQRLEEAAAAKDESFLPIAPPKTTNCCLHFGMGMNSTKSFSLVRKKVNEHISHCSGTEMVYEFHLLTVSMNSDVTLLLLLVSLHLRVALLKKRGEDDWRSRINRKQDTAKVAVGEQLTQLWEAEQSFKKKEPAFASTFSPPEIAEAEMECQGIESHLSIRERKRLIVAQEEAWKTKGHGAANDSTQFTVAARMVKKGLASPSALQSQVSSKAKNSSLAISKPQEEIKAVPDLNLESDMKLDKLESFLGKLNSKVSLLQEATITVTQKKVKEVMTLEDETFSKFYRQVEEFPAATNKVQLDFDDFDAIFGPQVPKLTSGMEQHKRAVRPARNVPSSRNPLKMLAARQDIRHEYTEQRLNIGLLESKRMKAEKMNKNSGFSDVALAGLASKENFSNVNLRSVNISEQMSNNSAVPYKKLMLLQVKGRRHVQTRLVEPRASSMNSGDCFLLVTPHNCFIWTGEFANVIEKNKASELANFIQRKRDLGCRANYVQVIEEAVGTHSHTAKDFWKILGGQSSYQSAGTPDEDELYEGAIVETNCIYRLMDDKLVPDDDFWAKVPRCSLLNLKEVLVFDFGSEMYIWHGKEVTLAQRKMAFQLAKHLWNGTFDYTNCDINPLDPGECNPLIPKKGQGRPDWAVFGRLTQHNETTLFKEKFLDWSDSRKTPSPELSTSDQPRAYDASLMLPLHGAPVGTRLDGFDVGRGYGLVEGEEWRSAEISTLAVEVWHILEFDYSRLPCQSIGQFHEGDTYVMKWKYMVSTAVGRRQNPDQQKMAGAGKEKCCYFFWQGRNSTVSEKGTSALMTVELDEERGAQVQVQQGKEPPCFLQCFKGGMVVHSGKREEQEENSQSDWRLYCVRGEAEVEGQLLEVACHCSSLRSRVSMVLLSASQALIYLWHGCKSQAHTREVARTTANQIKEHCPLEAGLHSSSTVTIRECDEGAEPAGFWEPLGRRDRKAYDCMLQDPGRFNFSPRLYQLSSSSGEFAAVEFLYPARDPKEVNSMPFLQEDLYTASQPAVFLVDNHHEVYLWQGWWPQDSESTGSARIRWDSDRKCAMETVLQYCREKNEKKPPKAYLIHAGLEPLTFTNMFPSWEHREDIAEITEREAEVCNQIILVEDVLARLCKTAYPLADILARPLPEGVDPLRLEVYLSDGDFEKALEVTREEYGALPVWKQVKLKKAKGLF</sequence>
<dbReference type="SMART" id="SM00153">
    <property type="entry name" value="VHP"/>
    <property type="match status" value="1"/>
</dbReference>
<evidence type="ECO:0000256" key="7">
    <source>
        <dbReference type="ARBA" id="ARBA00023203"/>
    </source>
</evidence>
<dbReference type="GO" id="GO:0005546">
    <property type="term" value="F:phosphatidylinositol-4,5-bisphosphate binding"/>
    <property type="evidence" value="ECO:0007669"/>
    <property type="project" value="TreeGrafter"/>
</dbReference>
<feature type="region of interest" description="Disordered" evidence="9">
    <location>
        <begin position="216"/>
        <end position="236"/>
    </location>
</feature>
<dbReference type="PANTHER" id="PTHR11977">
    <property type="entry name" value="VILLIN"/>
    <property type="match status" value="1"/>
</dbReference>
<evidence type="ECO:0000256" key="6">
    <source>
        <dbReference type="ARBA" id="ARBA00023136"/>
    </source>
</evidence>
<feature type="compositionally biased region" description="Basic and acidic residues" evidence="9">
    <location>
        <begin position="111"/>
        <end position="134"/>
    </location>
</feature>
<dbReference type="InterPro" id="IPR029006">
    <property type="entry name" value="ADF-H/Gelsolin-like_dom_sf"/>
</dbReference>
<evidence type="ECO:0000256" key="1">
    <source>
        <dbReference type="ARBA" id="ARBA00004170"/>
    </source>
</evidence>
<dbReference type="InterPro" id="IPR007122">
    <property type="entry name" value="Villin/Gelsolin"/>
</dbReference>
<evidence type="ECO:0000256" key="2">
    <source>
        <dbReference type="ARBA" id="ARBA00004245"/>
    </source>
</evidence>
<protein>
    <submittedName>
        <fullName evidence="11">Supervillin a</fullName>
    </submittedName>
</protein>
<dbReference type="GO" id="GO:0051016">
    <property type="term" value="P:barbed-end actin filament capping"/>
    <property type="evidence" value="ECO:0007669"/>
    <property type="project" value="TreeGrafter"/>
</dbReference>
<proteinExistence type="inferred from homology"/>
<dbReference type="GO" id="GO:0005737">
    <property type="term" value="C:cytoplasm"/>
    <property type="evidence" value="ECO:0007669"/>
    <property type="project" value="TreeGrafter"/>
</dbReference>
<dbReference type="PANTHER" id="PTHR11977:SF86">
    <property type="entry name" value="SUPERVILLIN ISOFORM X1"/>
    <property type="match status" value="1"/>
</dbReference>
<evidence type="ECO:0000313" key="12">
    <source>
        <dbReference type="Proteomes" id="UP000694565"/>
    </source>
</evidence>
<dbReference type="SUPFAM" id="SSF55753">
    <property type="entry name" value="Actin depolymerizing proteins"/>
    <property type="match status" value="5"/>
</dbReference>
<dbReference type="PRINTS" id="PR00597">
    <property type="entry name" value="GELSOLIN"/>
</dbReference>
<keyword evidence="5" id="KW-0677">Repeat</keyword>
<evidence type="ECO:0000259" key="10">
    <source>
        <dbReference type="PROSITE" id="PS51089"/>
    </source>
</evidence>
<feature type="compositionally biased region" description="Basic and acidic residues" evidence="9">
    <location>
        <begin position="433"/>
        <end position="446"/>
    </location>
</feature>
<feature type="region of interest" description="Disordered" evidence="9">
    <location>
        <begin position="337"/>
        <end position="357"/>
    </location>
</feature>
<comment type="similarity">
    <text evidence="3">Belongs to the villin/gelsolin family.</text>
</comment>
<dbReference type="Pfam" id="PF02209">
    <property type="entry name" value="VHP"/>
    <property type="match status" value="1"/>
</dbReference>
<dbReference type="Pfam" id="PF00626">
    <property type="entry name" value="Gelsolin"/>
    <property type="match status" value="1"/>
</dbReference>
<dbReference type="SUPFAM" id="SSF47050">
    <property type="entry name" value="VHP, Villin headpiece domain"/>
    <property type="match status" value="1"/>
</dbReference>
<evidence type="ECO:0000256" key="5">
    <source>
        <dbReference type="ARBA" id="ARBA00022737"/>
    </source>
</evidence>
<dbReference type="GO" id="GO:0015629">
    <property type="term" value="C:actin cytoskeleton"/>
    <property type="evidence" value="ECO:0007669"/>
    <property type="project" value="TreeGrafter"/>
</dbReference>
<dbReference type="GeneTree" id="ENSGT00940000154653"/>
<feature type="region of interest" description="Disordered" evidence="9">
    <location>
        <begin position="92"/>
        <end position="169"/>
    </location>
</feature>
<reference evidence="11" key="1">
    <citation type="submission" date="2025-08" db="UniProtKB">
        <authorList>
            <consortium name="Ensembl"/>
        </authorList>
    </citation>
    <scope>IDENTIFICATION</scope>
</reference>